<dbReference type="PANTHER" id="PTHR33734:SF22">
    <property type="entry name" value="MEMBRANE-BOUND LYTIC MUREIN TRANSGLYCOSYLASE D"/>
    <property type="match status" value="1"/>
</dbReference>
<sequence>MKIYRKTFLLTVLVLLLSGSLFAQEFKTHAVKQGETLESIAKQYKVSQESILKLNREIQRGGAVKANTILVIPVSGEPVTNVVSVHSLLQEITGKETAEKQKVPVGFYTHKTRRKETLYGISKKYKVSEDDLKRYNTELYSIQLKKGMELRIPKFRRETSKERQIDEADYEIYTVQPKETRWSIAHKYGITIDSLLVLNPVLSKTSNYIAGGQQLLLPKIGSEGTKVQNPQKFIWYTVPAKQTFYSLEKKFGIASKDIIALNPEIKERGGLKEGMVLRIPEKSSETAAGVTTENFIFYEVKAKETQFSLSRKLGIGYSELLALNPDLKDGLKEGMVLKLPKTQMGDFDVRNALILDKISLLDSIRSGNRAKLLFLLPFRLDRLNVNDKESTMLAIENRKDVNYSLGLYSGAMVALDSIAKLGVSVDVKTIDTQLDATHVRGVLQRENLNGVSAVFGPLEPKMLNEVAAQVASYNIPVIAPLADGAAQSPANVFFAMPSEKVLREQMLAYISRVKTDENIIIIADQKNKGIEQTLISKFPQAKTVDLKDDRTLSIDKLNQLFVLDRENWVFLETDQANLVYHVGSVLNSSISKDVKLRLFTTNKNKAFDAEVVSYSHLSNLRFTYPSASREVAANGFVAAYKKRFGAEPDAFAVRGFDLTMDILLKIAYKNDYIGATNSVGETSYTGNKFNFVKEFNAGYSNKGGYILGFDKMRIVEIKE</sequence>
<organism evidence="3 4">
    <name type="scientific">Arenibacter nanhaiticus</name>
    <dbReference type="NCBI Taxonomy" id="558155"/>
    <lineage>
        <taxon>Bacteria</taxon>
        <taxon>Pseudomonadati</taxon>
        <taxon>Bacteroidota</taxon>
        <taxon>Flavobacteriia</taxon>
        <taxon>Flavobacteriales</taxon>
        <taxon>Flavobacteriaceae</taxon>
        <taxon>Arenibacter</taxon>
    </lineage>
</organism>
<feature type="domain" description="LysM" evidence="2">
    <location>
        <begin position="171"/>
        <end position="217"/>
    </location>
</feature>
<feature type="domain" description="LysM" evidence="2">
    <location>
        <begin position="108"/>
        <end position="152"/>
    </location>
</feature>
<gene>
    <name evidence="3" type="ORF">SAMN04487911_102111</name>
</gene>
<reference evidence="4" key="1">
    <citation type="submission" date="2016-11" db="EMBL/GenBank/DDBJ databases">
        <authorList>
            <person name="Varghese N."/>
            <person name="Submissions S."/>
        </authorList>
    </citation>
    <scope>NUCLEOTIDE SEQUENCE [LARGE SCALE GENOMIC DNA]</scope>
    <source>
        <strain evidence="4">CGMCC 1.8863</strain>
    </source>
</reference>
<dbReference type="Gene3D" id="3.40.50.2300">
    <property type="match status" value="2"/>
</dbReference>
<dbReference type="GO" id="GO:0008932">
    <property type="term" value="F:lytic endotransglycosylase activity"/>
    <property type="evidence" value="ECO:0007669"/>
    <property type="project" value="TreeGrafter"/>
</dbReference>
<feature type="domain" description="LysM" evidence="2">
    <location>
        <begin position="234"/>
        <end position="279"/>
    </location>
</feature>
<feature type="domain" description="LysM" evidence="2">
    <location>
        <begin position="27"/>
        <end position="72"/>
    </location>
</feature>
<evidence type="ECO:0000313" key="3">
    <source>
        <dbReference type="EMBL" id="SHI45310.1"/>
    </source>
</evidence>
<dbReference type="EMBL" id="FQYX01000002">
    <property type="protein sequence ID" value="SHI45310.1"/>
    <property type="molecule type" value="Genomic_DNA"/>
</dbReference>
<dbReference type="InterPro" id="IPR036779">
    <property type="entry name" value="LysM_dom_sf"/>
</dbReference>
<dbReference type="CDD" id="cd00118">
    <property type="entry name" value="LysM"/>
    <property type="match status" value="5"/>
</dbReference>
<dbReference type="PANTHER" id="PTHR33734">
    <property type="entry name" value="LYSM DOMAIN-CONTAINING GPI-ANCHORED PROTEIN 2"/>
    <property type="match status" value="1"/>
</dbReference>
<dbReference type="AlphaFoldDB" id="A0A1M6B996"/>
<accession>A0A1M6B996</accession>
<proteinExistence type="predicted"/>
<keyword evidence="4" id="KW-1185">Reference proteome</keyword>
<dbReference type="Proteomes" id="UP000184231">
    <property type="component" value="Unassembled WGS sequence"/>
</dbReference>
<dbReference type="SUPFAM" id="SSF53822">
    <property type="entry name" value="Periplasmic binding protein-like I"/>
    <property type="match status" value="1"/>
</dbReference>
<dbReference type="SUPFAM" id="SSF54106">
    <property type="entry name" value="LysM domain"/>
    <property type="match status" value="4"/>
</dbReference>
<evidence type="ECO:0000313" key="4">
    <source>
        <dbReference type="Proteomes" id="UP000184231"/>
    </source>
</evidence>
<evidence type="ECO:0000256" key="1">
    <source>
        <dbReference type="SAM" id="SignalP"/>
    </source>
</evidence>
<protein>
    <submittedName>
        <fullName evidence="3">LysM repeat-containing protein</fullName>
    </submittedName>
</protein>
<dbReference type="InterPro" id="IPR028082">
    <property type="entry name" value="Peripla_BP_I"/>
</dbReference>
<dbReference type="InterPro" id="IPR018392">
    <property type="entry name" value="LysM"/>
</dbReference>
<dbReference type="Pfam" id="PF01476">
    <property type="entry name" value="LysM"/>
    <property type="match status" value="5"/>
</dbReference>
<dbReference type="PROSITE" id="PS51782">
    <property type="entry name" value="LYSM"/>
    <property type="match status" value="4"/>
</dbReference>
<keyword evidence="1" id="KW-0732">Signal</keyword>
<dbReference type="SMART" id="SM00257">
    <property type="entry name" value="LysM"/>
    <property type="match status" value="5"/>
</dbReference>
<dbReference type="RefSeq" id="WP_072762934.1">
    <property type="nucleotide sequence ID" value="NZ_FQYX01000002.1"/>
</dbReference>
<dbReference type="STRING" id="558155.SAMN04487911_102111"/>
<feature type="chain" id="PRO_5011957535" evidence="1">
    <location>
        <begin position="24"/>
        <end position="719"/>
    </location>
</feature>
<feature type="signal peptide" evidence="1">
    <location>
        <begin position="1"/>
        <end position="23"/>
    </location>
</feature>
<dbReference type="OrthoDB" id="2149800at2"/>
<name>A0A1M6B996_9FLAO</name>
<evidence type="ECO:0000259" key="2">
    <source>
        <dbReference type="PROSITE" id="PS51782"/>
    </source>
</evidence>
<dbReference type="Gene3D" id="3.10.350.10">
    <property type="entry name" value="LysM domain"/>
    <property type="match status" value="5"/>
</dbReference>